<name>A0A2M6WQ05_9BACT</name>
<organism evidence="1 2">
    <name type="scientific">Candidatus Falkowbacteria bacterium CG10_big_fil_rev_8_21_14_0_10_38_22</name>
    <dbReference type="NCBI Taxonomy" id="1974564"/>
    <lineage>
        <taxon>Bacteria</taxon>
        <taxon>Candidatus Falkowiibacteriota</taxon>
    </lineage>
</organism>
<evidence type="ECO:0000313" key="2">
    <source>
        <dbReference type="Proteomes" id="UP000228964"/>
    </source>
</evidence>
<dbReference type="PIRSF" id="PIRSF004555">
    <property type="entry name" value="UCP004555"/>
    <property type="match status" value="1"/>
</dbReference>
<dbReference type="Gene3D" id="3.30.1310.10">
    <property type="entry name" value="Nucleoid-associated protein YbaB-like domain"/>
    <property type="match status" value="1"/>
</dbReference>
<sequence length="90" mass="10043">MFNKLKQFKDLRHQAKTLQNALADETITVEKGGIKVVINGNLEITQININENLAKDSLEGLLTDCLNEAIKKTQRLMAQKVREMGGISGF</sequence>
<proteinExistence type="predicted"/>
<dbReference type="EMBL" id="PFAO01000063">
    <property type="protein sequence ID" value="PIT94860.1"/>
    <property type="molecule type" value="Genomic_DNA"/>
</dbReference>
<dbReference type="InterPro" id="IPR004401">
    <property type="entry name" value="YbaB/EbfC"/>
</dbReference>
<dbReference type="InterPro" id="IPR036894">
    <property type="entry name" value="YbaB-like_sf"/>
</dbReference>
<reference evidence="2" key="1">
    <citation type="submission" date="2017-09" db="EMBL/GenBank/DDBJ databases">
        <title>Depth-based differentiation of microbial function through sediment-hosted aquifers and enrichment of novel symbionts in the deep terrestrial subsurface.</title>
        <authorList>
            <person name="Probst A.J."/>
            <person name="Ladd B."/>
            <person name="Jarett J.K."/>
            <person name="Geller-Mcgrath D.E."/>
            <person name="Sieber C.M.K."/>
            <person name="Emerson J.B."/>
            <person name="Anantharaman K."/>
            <person name="Thomas B.C."/>
            <person name="Malmstrom R."/>
            <person name="Stieglmeier M."/>
            <person name="Klingl A."/>
            <person name="Woyke T."/>
            <person name="Ryan C.M."/>
            <person name="Banfield J.F."/>
        </authorList>
    </citation>
    <scope>NUCLEOTIDE SEQUENCE [LARGE SCALE GENOMIC DNA]</scope>
</reference>
<dbReference type="AlphaFoldDB" id="A0A2M6WQ05"/>
<evidence type="ECO:0000313" key="1">
    <source>
        <dbReference type="EMBL" id="PIT94860.1"/>
    </source>
</evidence>
<gene>
    <name evidence="1" type="ORF">COT96_02550</name>
</gene>
<dbReference type="Proteomes" id="UP000228964">
    <property type="component" value="Unassembled WGS sequence"/>
</dbReference>
<dbReference type="SUPFAM" id="SSF82607">
    <property type="entry name" value="YbaB-like"/>
    <property type="match status" value="1"/>
</dbReference>
<comment type="caution">
    <text evidence="1">The sequence shown here is derived from an EMBL/GenBank/DDBJ whole genome shotgun (WGS) entry which is preliminary data.</text>
</comment>
<evidence type="ECO:0008006" key="3">
    <source>
        <dbReference type="Google" id="ProtNLM"/>
    </source>
</evidence>
<protein>
    <recommendedName>
        <fullName evidence="3">Nucleoid-associated protein, YbaB/EbfC family</fullName>
    </recommendedName>
</protein>
<accession>A0A2M6WQ05</accession>
<dbReference type="Pfam" id="PF02575">
    <property type="entry name" value="YbaB_DNA_bd"/>
    <property type="match status" value="1"/>
</dbReference>
<dbReference type="GO" id="GO:0003677">
    <property type="term" value="F:DNA binding"/>
    <property type="evidence" value="ECO:0007669"/>
    <property type="project" value="InterPro"/>
</dbReference>